<feature type="compositionally biased region" description="Low complexity" evidence="1">
    <location>
        <begin position="161"/>
        <end position="191"/>
    </location>
</feature>
<feature type="region of interest" description="Disordered" evidence="1">
    <location>
        <begin position="123"/>
        <end position="196"/>
    </location>
</feature>
<evidence type="ECO:0000313" key="2">
    <source>
        <dbReference type="EMBL" id="KAF9963260.1"/>
    </source>
</evidence>
<proteinExistence type="predicted"/>
<sequence length="625" mass="67406">MASSAQMATIEDDRKQRFRFHKDDEILLLQIVLRAKPCPYKISSRDGAIMVAWNSIAEEFKALCKPRHDGIVPHSRTCRTRTDKLIADFLANRATAHLRPQKQETKEDKIKNSLVTKLAAIQGKIEAPPPDPSDPSNNTAESPIMPGSVSGTAQSNTPAHLLAQGSSSVPSSLSDLQIHGHSHSQQQQQQHRVSGGLSATSLMPQSLVNIGSSNGHRMNHGQSTSDLLTASNLLLATTNASGGGLHNSHHQNSSPPNLFANPGSDQRSREEGSQPQTSTTGRKRRGNRNSTSAVPPVSTSQTPATDYLQRPASAHPEHHAITPAPKRLRSGAVTAQNHSGTSANTFDQQNGSKSNSNSNNNSNINNTKNNSNNGSNNNNSNSSGYNSNIHIPNHTRPFLGGMGTSLGSNLPAQDMSGLSSVSNVGGNDDGHDEDDDDNEDDEGDDNESDAGGNGNGGYPHDQDNDFDNDYDGGYGQQDDVEYAHQTDASALLSLQNGSFSSNDNGKNNNNNNRSNKSSKRVAKRTADRGKAAMPKYNREAPSPNWPVPMHPASSNNGSGNEAVSSTAGPSYFVPSQLNAEDRAYLMRTLALEEQRVKVEVEKIAVERERLALERSRLQWEMRQMN</sequence>
<comment type="caution">
    <text evidence="2">The sequence shown here is derived from an EMBL/GenBank/DDBJ whole genome shotgun (WGS) entry which is preliminary data.</text>
</comment>
<dbReference type="EMBL" id="JAAAHY010000484">
    <property type="protein sequence ID" value="KAF9963260.1"/>
    <property type="molecule type" value="Genomic_DNA"/>
</dbReference>
<feature type="region of interest" description="Disordered" evidence="1">
    <location>
        <begin position="239"/>
        <end position="304"/>
    </location>
</feature>
<accession>A0A9P6M2V7</accession>
<reference evidence="2" key="1">
    <citation type="journal article" date="2020" name="Fungal Divers.">
        <title>Resolving the Mortierellaceae phylogeny through synthesis of multi-gene phylogenetics and phylogenomics.</title>
        <authorList>
            <person name="Vandepol N."/>
            <person name="Liber J."/>
            <person name="Desiro A."/>
            <person name="Na H."/>
            <person name="Kennedy M."/>
            <person name="Barry K."/>
            <person name="Grigoriev I.V."/>
            <person name="Miller A.N."/>
            <person name="O'Donnell K."/>
            <person name="Stajich J.E."/>
            <person name="Bonito G."/>
        </authorList>
    </citation>
    <scope>NUCLEOTIDE SEQUENCE</scope>
    <source>
        <strain evidence="2">CK1249</strain>
    </source>
</reference>
<feature type="compositionally biased region" description="Polar residues" evidence="1">
    <location>
        <begin position="552"/>
        <end position="565"/>
    </location>
</feature>
<feature type="compositionally biased region" description="Low complexity" evidence="1">
    <location>
        <begin position="350"/>
        <end position="388"/>
    </location>
</feature>
<feature type="compositionally biased region" description="Polar residues" evidence="1">
    <location>
        <begin position="288"/>
        <end position="304"/>
    </location>
</feature>
<gene>
    <name evidence="2" type="ORF">BGZ70_007535</name>
</gene>
<organism evidence="2 3">
    <name type="scientific">Mortierella alpina</name>
    <name type="common">Oleaginous fungus</name>
    <name type="synonym">Mortierella renispora</name>
    <dbReference type="NCBI Taxonomy" id="64518"/>
    <lineage>
        <taxon>Eukaryota</taxon>
        <taxon>Fungi</taxon>
        <taxon>Fungi incertae sedis</taxon>
        <taxon>Mucoromycota</taxon>
        <taxon>Mortierellomycotina</taxon>
        <taxon>Mortierellomycetes</taxon>
        <taxon>Mortierellales</taxon>
        <taxon>Mortierellaceae</taxon>
        <taxon>Mortierella</taxon>
    </lineage>
</organism>
<evidence type="ECO:0000313" key="3">
    <source>
        <dbReference type="Proteomes" id="UP000738359"/>
    </source>
</evidence>
<dbReference type="AlphaFoldDB" id="A0A9P6M2V7"/>
<dbReference type="Proteomes" id="UP000738359">
    <property type="component" value="Unassembled WGS sequence"/>
</dbReference>
<feature type="compositionally biased region" description="Acidic residues" evidence="1">
    <location>
        <begin position="430"/>
        <end position="448"/>
    </location>
</feature>
<name>A0A9P6M2V7_MORAP</name>
<feature type="compositionally biased region" description="Polar residues" evidence="1">
    <location>
        <begin position="333"/>
        <end position="349"/>
    </location>
</feature>
<evidence type="ECO:0000256" key="1">
    <source>
        <dbReference type="SAM" id="MobiDB-lite"/>
    </source>
</evidence>
<feature type="region of interest" description="Disordered" evidence="1">
    <location>
        <begin position="495"/>
        <end position="565"/>
    </location>
</feature>
<keyword evidence="3" id="KW-1185">Reference proteome</keyword>
<dbReference type="OrthoDB" id="2404318at2759"/>
<feature type="region of interest" description="Disordered" evidence="1">
    <location>
        <begin position="323"/>
        <end position="477"/>
    </location>
</feature>
<feature type="compositionally biased region" description="Low complexity" evidence="1">
    <location>
        <begin position="416"/>
        <end position="426"/>
    </location>
</feature>
<protein>
    <submittedName>
        <fullName evidence="2">Uncharacterized protein</fullName>
    </submittedName>
</protein>
<feature type="compositionally biased region" description="Polar residues" evidence="1">
    <location>
        <begin position="149"/>
        <end position="158"/>
    </location>
</feature>
<feature type="compositionally biased region" description="Low complexity" evidence="1">
    <location>
        <begin position="496"/>
        <end position="515"/>
    </location>
</feature>